<gene>
    <name evidence="2" type="ORF">FB567DRAFT_308710</name>
</gene>
<protein>
    <submittedName>
        <fullName evidence="2">Heterokaryon incompatibility protein-domain-containing protein</fullName>
    </submittedName>
</protein>
<keyword evidence="3" id="KW-1185">Reference proteome</keyword>
<dbReference type="Proteomes" id="UP000813461">
    <property type="component" value="Unassembled WGS sequence"/>
</dbReference>
<dbReference type="PANTHER" id="PTHR24148:SF73">
    <property type="entry name" value="HET DOMAIN PROTEIN (AFU_ORTHOLOGUE AFUA_8G01020)"/>
    <property type="match status" value="1"/>
</dbReference>
<dbReference type="EMBL" id="JAGMVJ010000006">
    <property type="protein sequence ID" value="KAH7089747.1"/>
    <property type="molecule type" value="Genomic_DNA"/>
</dbReference>
<dbReference type="InterPro" id="IPR010730">
    <property type="entry name" value="HET"/>
</dbReference>
<evidence type="ECO:0000259" key="1">
    <source>
        <dbReference type="Pfam" id="PF06985"/>
    </source>
</evidence>
<evidence type="ECO:0000313" key="3">
    <source>
        <dbReference type="Proteomes" id="UP000813461"/>
    </source>
</evidence>
<comment type="caution">
    <text evidence="2">The sequence shown here is derived from an EMBL/GenBank/DDBJ whole genome shotgun (WGS) entry which is preliminary data.</text>
</comment>
<dbReference type="AlphaFoldDB" id="A0A8K0R9N3"/>
<dbReference type="PANTHER" id="PTHR24148">
    <property type="entry name" value="ANKYRIN REPEAT DOMAIN-CONTAINING PROTEIN 39 HOMOLOG-RELATED"/>
    <property type="match status" value="1"/>
</dbReference>
<reference evidence="2" key="1">
    <citation type="journal article" date="2021" name="Nat. Commun.">
        <title>Genetic determinants of endophytism in the Arabidopsis root mycobiome.</title>
        <authorList>
            <person name="Mesny F."/>
            <person name="Miyauchi S."/>
            <person name="Thiergart T."/>
            <person name="Pickel B."/>
            <person name="Atanasova L."/>
            <person name="Karlsson M."/>
            <person name="Huettel B."/>
            <person name="Barry K.W."/>
            <person name="Haridas S."/>
            <person name="Chen C."/>
            <person name="Bauer D."/>
            <person name="Andreopoulos W."/>
            <person name="Pangilinan J."/>
            <person name="LaButti K."/>
            <person name="Riley R."/>
            <person name="Lipzen A."/>
            <person name="Clum A."/>
            <person name="Drula E."/>
            <person name="Henrissat B."/>
            <person name="Kohler A."/>
            <person name="Grigoriev I.V."/>
            <person name="Martin F.M."/>
            <person name="Hacquard S."/>
        </authorList>
    </citation>
    <scope>NUCLEOTIDE SEQUENCE</scope>
    <source>
        <strain evidence="2">MPI-SDFR-AT-0120</strain>
    </source>
</reference>
<proteinExistence type="predicted"/>
<accession>A0A8K0R9N3</accession>
<dbReference type="InterPro" id="IPR052895">
    <property type="entry name" value="HetReg/Transcr_Mod"/>
</dbReference>
<name>A0A8K0R9N3_9PLEO</name>
<dbReference type="OrthoDB" id="194358at2759"/>
<organism evidence="2 3">
    <name type="scientific">Paraphoma chrysanthemicola</name>
    <dbReference type="NCBI Taxonomy" id="798071"/>
    <lineage>
        <taxon>Eukaryota</taxon>
        <taxon>Fungi</taxon>
        <taxon>Dikarya</taxon>
        <taxon>Ascomycota</taxon>
        <taxon>Pezizomycotina</taxon>
        <taxon>Dothideomycetes</taxon>
        <taxon>Pleosporomycetidae</taxon>
        <taxon>Pleosporales</taxon>
        <taxon>Pleosporineae</taxon>
        <taxon>Phaeosphaeriaceae</taxon>
        <taxon>Paraphoma</taxon>
    </lineage>
</organism>
<sequence>MEDTSDPSPLTYRHIPLDSSERKIRLVKVRSDDHNNIYCDFTSFDLDQAPPFTTLSYMWGTPPPTRVILAKGRVLNIRKKLYRFLEEFCNGDEYLWVDQLCIDQDNALERSHQVRLMSSIYTRCSSVIMWLGGHSKKYMQAARDFEATSDIDALAVLLKHPYFTRLWVIQEILLPPEVGVFVGGNVWVPWSQFSETALKNTRALETRGVPYTAIALLHHRSTYACRAGIGLPSCLQLFSGNACGDPRDKVYGLMGLVRAAERVEVDYTKSPQEVYLDVVRAFCTRYLDGRDESHDQLGESGESYHLTLAELGKSMSFSNDEVVGVICFLSELFQRLDTYKYSEEEIDMPPKIDMGFEVAIEMREIDANGYDFGNEAVHRWWFEWERERRSF</sequence>
<evidence type="ECO:0000313" key="2">
    <source>
        <dbReference type="EMBL" id="KAH7089747.1"/>
    </source>
</evidence>
<dbReference type="Pfam" id="PF06985">
    <property type="entry name" value="HET"/>
    <property type="match status" value="1"/>
</dbReference>
<feature type="domain" description="Heterokaryon incompatibility" evidence="1">
    <location>
        <begin position="52"/>
        <end position="171"/>
    </location>
</feature>